<evidence type="ECO:0000313" key="2">
    <source>
        <dbReference type="Proteomes" id="UP000005446"/>
    </source>
</evidence>
<dbReference type="InParanoid" id="H0EDU3"/>
<accession>H0EDU3</accession>
<sequence length="56" mass="6629">MLEIVIDFNRSIIIIIIVAAYKISGAENHDDEAKHVGRQLYYLIFRISEFLHVQRR</sequence>
<keyword evidence="2" id="KW-1185">Reference proteome</keyword>
<dbReference type="HOGENOM" id="CLU_3014325_0_0_1"/>
<dbReference type="EMBL" id="AGUE01000010">
    <property type="protein sequence ID" value="EHL03333.1"/>
    <property type="molecule type" value="Genomic_DNA"/>
</dbReference>
<proteinExistence type="predicted"/>
<organism evidence="1 2">
    <name type="scientific">Glarea lozoyensis (strain ATCC 74030 / MF5533)</name>
    <dbReference type="NCBI Taxonomy" id="1104152"/>
    <lineage>
        <taxon>Eukaryota</taxon>
        <taxon>Fungi</taxon>
        <taxon>Dikarya</taxon>
        <taxon>Ascomycota</taxon>
        <taxon>Pezizomycotina</taxon>
        <taxon>Leotiomycetes</taxon>
        <taxon>Helotiales</taxon>
        <taxon>Helotiaceae</taxon>
        <taxon>Glarea</taxon>
    </lineage>
</organism>
<evidence type="ECO:0000313" key="1">
    <source>
        <dbReference type="EMBL" id="EHL03333.1"/>
    </source>
</evidence>
<name>H0EDU3_GLAL7</name>
<protein>
    <submittedName>
        <fullName evidence="1">Uncharacterized protein</fullName>
    </submittedName>
</protein>
<comment type="caution">
    <text evidence="1">The sequence shown here is derived from an EMBL/GenBank/DDBJ whole genome shotgun (WGS) entry which is preliminary data.</text>
</comment>
<dbReference type="Proteomes" id="UP000005446">
    <property type="component" value="Unassembled WGS sequence"/>
</dbReference>
<reference evidence="1 2" key="1">
    <citation type="journal article" date="2012" name="Eukaryot. Cell">
        <title>Genome sequence of the fungus Glarea lozoyensis: the first genome sequence of a species from the Helotiaceae family.</title>
        <authorList>
            <person name="Youssar L."/>
            <person name="Gruening B.A."/>
            <person name="Erxleben A."/>
            <person name="Guenther S."/>
            <person name="Huettel W."/>
        </authorList>
    </citation>
    <scope>NUCLEOTIDE SEQUENCE [LARGE SCALE GENOMIC DNA]</scope>
    <source>
        <strain evidence="2">ATCC 74030 / MF5533</strain>
    </source>
</reference>
<dbReference type="AlphaFoldDB" id="H0EDU3"/>
<gene>
    <name evidence="1" type="ORF">M7I_0551</name>
</gene>